<feature type="transmembrane region" description="Helical" evidence="2">
    <location>
        <begin position="226"/>
        <end position="250"/>
    </location>
</feature>
<protein>
    <submittedName>
        <fullName evidence="3">Uncharacterized membrane protein</fullName>
    </submittedName>
</protein>
<proteinExistence type="predicted"/>
<evidence type="ECO:0000256" key="1">
    <source>
        <dbReference type="SAM" id="MobiDB-lite"/>
    </source>
</evidence>
<evidence type="ECO:0000256" key="2">
    <source>
        <dbReference type="SAM" id="Phobius"/>
    </source>
</evidence>
<dbReference type="InterPro" id="IPR038728">
    <property type="entry name" value="YkvI-like"/>
</dbReference>
<dbReference type="HOGENOM" id="CLU_039711_0_0_9"/>
<keyword evidence="2" id="KW-1133">Transmembrane helix</keyword>
<reference evidence="4" key="1">
    <citation type="journal article" date="2016" name="Genome Announc.">
        <title>Complete genome sequence of Alkaliphilus metalliredigens strain QYMF, an alkaliphilic and metal-reducing bacterium isolated from borax-contaminated leachate ponds.</title>
        <authorList>
            <person name="Hwang C."/>
            <person name="Copeland A."/>
            <person name="Lucas S."/>
            <person name="Lapidus A."/>
            <person name="Barry K."/>
            <person name="Detter J.C."/>
            <person name="Glavina Del Rio T."/>
            <person name="Hammon N."/>
            <person name="Israni S."/>
            <person name="Dalin E."/>
            <person name="Tice H."/>
            <person name="Pitluck S."/>
            <person name="Chertkov O."/>
            <person name="Brettin T."/>
            <person name="Bruce D."/>
            <person name="Han C."/>
            <person name="Schmutz J."/>
            <person name="Larimer F."/>
            <person name="Land M.L."/>
            <person name="Hauser L."/>
            <person name="Kyrpides N."/>
            <person name="Mikhailova N."/>
            <person name="Ye Q."/>
            <person name="Zhou J."/>
            <person name="Richardson P."/>
            <person name="Fields M.W."/>
        </authorList>
    </citation>
    <scope>NUCLEOTIDE SEQUENCE [LARGE SCALE GENOMIC DNA]</scope>
    <source>
        <strain evidence="4">QYMF</strain>
    </source>
</reference>
<keyword evidence="4" id="KW-1185">Reference proteome</keyword>
<dbReference type="PANTHER" id="PTHR37814:SF1">
    <property type="entry name" value="MEMBRANE PROTEIN"/>
    <property type="match status" value="1"/>
</dbReference>
<evidence type="ECO:0000313" key="3">
    <source>
        <dbReference type="EMBL" id="ABR46766.1"/>
    </source>
</evidence>
<feature type="transmembrane region" description="Helical" evidence="2">
    <location>
        <begin position="192"/>
        <end position="214"/>
    </location>
</feature>
<dbReference type="Proteomes" id="UP000001572">
    <property type="component" value="Chromosome"/>
</dbReference>
<gene>
    <name evidence="3" type="ordered locus">Amet_0539</name>
</gene>
<dbReference type="eggNOG" id="COG3949">
    <property type="taxonomic scope" value="Bacteria"/>
</dbReference>
<dbReference type="RefSeq" id="WP_011971674.1">
    <property type="nucleotide sequence ID" value="NC_009633.1"/>
</dbReference>
<feature type="transmembrane region" description="Helical" evidence="2">
    <location>
        <begin position="93"/>
        <end position="113"/>
    </location>
</feature>
<keyword evidence="2" id="KW-0812">Transmembrane</keyword>
<dbReference type="AlphaFoldDB" id="A6TKP8"/>
<feature type="region of interest" description="Disordered" evidence="1">
    <location>
        <begin position="370"/>
        <end position="389"/>
    </location>
</feature>
<organism evidence="3 4">
    <name type="scientific">Alkaliphilus metalliredigens (strain QYMF)</name>
    <dbReference type="NCBI Taxonomy" id="293826"/>
    <lineage>
        <taxon>Bacteria</taxon>
        <taxon>Bacillati</taxon>
        <taxon>Bacillota</taxon>
        <taxon>Clostridia</taxon>
        <taxon>Peptostreptococcales</taxon>
        <taxon>Natronincolaceae</taxon>
        <taxon>Alkaliphilus</taxon>
    </lineage>
</organism>
<accession>A6TKP8</accession>
<feature type="transmembrane region" description="Helical" evidence="2">
    <location>
        <begin position="347"/>
        <end position="365"/>
    </location>
</feature>
<feature type="transmembrane region" description="Helical" evidence="2">
    <location>
        <begin position="151"/>
        <end position="172"/>
    </location>
</feature>
<dbReference type="EMBL" id="CP000724">
    <property type="protein sequence ID" value="ABR46766.1"/>
    <property type="molecule type" value="Genomic_DNA"/>
</dbReference>
<feature type="transmembrane region" description="Helical" evidence="2">
    <location>
        <begin position="319"/>
        <end position="341"/>
    </location>
</feature>
<evidence type="ECO:0000313" key="4">
    <source>
        <dbReference type="Proteomes" id="UP000001572"/>
    </source>
</evidence>
<name>A6TKP8_ALKMQ</name>
<keyword evidence="2" id="KW-0472">Membrane</keyword>
<sequence length="389" mass="42486">MKRNPMDFMPAYFTVAFVWFTTHFGGGFASGRQLVEFFVQYGWYALFTPVIAIAINALVFYYAWDFSVAHQKFQYRSWTDAFYKPYERVFSNLYDVVFNLVLVVATAVAFATGGATLADVLGTPYLLNTLVIAIIMFILTIYGANIVRAAASWIAVIVITGLLFIYGSNLVVTLPNLMTVLNEAPAPRGFWYALWQSIKYAGLQAALLGGYVAVTDVLKNKQDVKRAAICGFILNAGIMVLASAVVLSYYPTIISEAVPVVFIIRNGFGGVALELLVSLLIFLGVISTGVNLIYGGSKRIVSVWAKPEEGEKSIKNKRIIASGIYVFITWSIALMGLIPLVAIGYSYVAYLALPIVVIPVLYKGITKRGGEKGKSNELDAMTAADGPKA</sequence>
<dbReference type="PANTHER" id="PTHR37814">
    <property type="entry name" value="CONSERVED MEMBRANE PROTEIN"/>
    <property type="match status" value="1"/>
</dbReference>
<feature type="transmembrane region" description="Helical" evidence="2">
    <location>
        <begin position="41"/>
        <end position="64"/>
    </location>
</feature>
<dbReference type="KEGG" id="amt:Amet_0539"/>
<feature type="transmembrane region" description="Helical" evidence="2">
    <location>
        <begin position="125"/>
        <end position="144"/>
    </location>
</feature>
<feature type="transmembrane region" description="Helical" evidence="2">
    <location>
        <begin position="270"/>
        <end position="294"/>
    </location>
</feature>
<dbReference type="STRING" id="293826.Amet_0539"/>